<sequence length="13" mass="1566">MILTLLLLHRTKN</sequence>
<evidence type="ECO:0000313" key="1">
    <source>
        <dbReference type="EMBL" id="CDW20602.1"/>
    </source>
</evidence>
<proteinExistence type="predicted"/>
<organism evidence="1">
    <name type="scientific">Lepeophtheirus salmonis</name>
    <name type="common">Salmon louse</name>
    <name type="synonym">Caligus salmonis</name>
    <dbReference type="NCBI Taxonomy" id="72036"/>
    <lineage>
        <taxon>Eukaryota</taxon>
        <taxon>Metazoa</taxon>
        <taxon>Ecdysozoa</taxon>
        <taxon>Arthropoda</taxon>
        <taxon>Crustacea</taxon>
        <taxon>Multicrustacea</taxon>
        <taxon>Hexanauplia</taxon>
        <taxon>Copepoda</taxon>
        <taxon>Siphonostomatoida</taxon>
        <taxon>Caligidae</taxon>
        <taxon>Lepeophtheirus</taxon>
    </lineage>
</organism>
<dbReference type="EMBL" id="HACA01003241">
    <property type="protein sequence ID" value="CDW20602.1"/>
    <property type="molecule type" value="Transcribed_RNA"/>
</dbReference>
<accession>A0A0K2T4T8</accession>
<name>A0A0K2T4T8_LEPSM</name>
<protein>
    <submittedName>
        <fullName evidence="1">Uncharacterized protein</fullName>
    </submittedName>
</protein>
<reference evidence="1" key="1">
    <citation type="submission" date="2014-05" db="EMBL/GenBank/DDBJ databases">
        <authorList>
            <person name="Chronopoulou M."/>
        </authorList>
    </citation>
    <scope>NUCLEOTIDE SEQUENCE</scope>
    <source>
        <tissue evidence="1">Whole organism</tissue>
    </source>
</reference>